<dbReference type="InterPro" id="IPR002429">
    <property type="entry name" value="CcO_II-like_C"/>
</dbReference>
<dbReference type="CDD" id="cd13919">
    <property type="entry name" value="CuRO_HCO_II_like_5"/>
    <property type="match status" value="1"/>
</dbReference>
<evidence type="ECO:0000313" key="10">
    <source>
        <dbReference type="EMBL" id="AXC14917.1"/>
    </source>
</evidence>
<protein>
    <submittedName>
        <fullName evidence="10">Cytochrome c oxidase polypeptide II</fullName>
    </submittedName>
</protein>
<dbReference type="PROSITE" id="PS50857">
    <property type="entry name" value="COX2_CUA"/>
    <property type="match status" value="1"/>
</dbReference>
<dbReference type="RefSeq" id="WP_114209588.1">
    <property type="nucleotide sequence ID" value="NZ_CP030840.1"/>
</dbReference>
<sequence>MKFNLVTIFVLFLLAQILLILPIFRRRPRDQQPRIWLAESLPLLLFGAVYVWMAMTAQRLWADDRYEGPSLTAMQVEVVGVQFQWYFRYPGEDATFGSTRPELVNAAAGNPLGLDLRDSEGDDDIVSSELVLPVGREVDLRLRAHDVIHGFFIPGMRLKENAVPGLTLHVHFTPETAGTYPILCTQVCGLGHGHMQARLRVLPAAEFADWLQAREGKRRAEEAAIKGGV</sequence>
<name>A0A2Z5G7X6_9BACT</name>
<comment type="subcellular location">
    <subcellularLocation>
        <location evidence="1">Membrane</location>
    </subcellularLocation>
</comment>
<dbReference type="KEGG" id="abas:ACPOL_5671"/>
<dbReference type="GO" id="GO:0004129">
    <property type="term" value="F:cytochrome-c oxidase activity"/>
    <property type="evidence" value="ECO:0007669"/>
    <property type="project" value="InterPro"/>
</dbReference>
<evidence type="ECO:0000313" key="11">
    <source>
        <dbReference type="Proteomes" id="UP000253606"/>
    </source>
</evidence>
<organism evidence="10 11">
    <name type="scientific">Acidisarcina polymorpha</name>
    <dbReference type="NCBI Taxonomy" id="2211140"/>
    <lineage>
        <taxon>Bacteria</taxon>
        <taxon>Pseudomonadati</taxon>
        <taxon>Acidobacteriota</taxon>
        <taxon>Terriglobia</taxon>
        <taxon>Terriglobales</taxon>
        <taxon>Acidobacteriaceae</taxon>
        <taxon>Acidisarcina</taxon>
    </lineage>
</organism>
<keyword evidence="4" id="KW-0479">Metal-binding</keyword>
<keyword evidence="8" id="KW-0812">Transmembrane</keyword>
<proteinExistence type="inferred from homology"/>
<dbReference type="OrthoDB" id="9781261at2"/>
<keyword evidence="5" id="KW-0249">Electron transport</keyword>
<comment type="similarity">
    <text evidence="2">Belongs to the cytochrome c oxidase subunit 2 family.</text>
</comment>
<accession>A0A2Z5G7X6</accession>
<evidence type="ECO:0000256" key="1">
    <source>
        <dbReference type="ARBA" id="ARBA00004370"/>
    </source>
</evidence>
<keyword evidence="6" id="KW-0186">Copper</keyword>
<reference evidence="10 11" key="1">
    <citation type="journal article" date="2018" name="Front. Microbiol.">
        <title>Hydrolytic Capabilities as a Key to Environmental Success: Chitinolytic and Cellulolytic Acidobacteria From Acidic Sub-arctic Soils and Boreal Peatlands.</title>
        <authorList>
            <person name="Belova S.E."/>
            <person name="Ravin N.V."/>
            <person name="Pankratov T.A."/>
            <person name="Rakitin A.L."/>
            <person name="Ivanova A.A."/>
            <person name="Beletsky A.V."/>
            <person name="Mardanov A.V."/>
            <person name="Sinninghe Damste J.S."/>
            <person name="Dedysh S.N."/>
        </authorList>
    </citation>
    <scope>NUCLEOTIDE SEQUENCE [LARGE SCALE GENOMIC DNA]</scope>
    <source>
        <strain evidence="10 11">SBC82</strain>
    </source>
</reference>
<dbReference type="GO" id="GO:0005507">
    <property type="term" value="F:copper ion binding"/>
    <property type="evidence" value="ECO:0007669"/>
    <property type="project" value="InterPro"/>
</dbReference>
<evidence type="ECO:0000256" key="7">
    <source>
        <dbReference type="ARBA" id="ARBA00023136"/>
    </source>
</evidence>
<keyword evidence="8" id="KW-1133">Transmembrane helix</keyword>
<evidence type="ECO:0000256" key="5">
    <source>
        <dbReference type="ARBA" id="ARBA00022982"/>
    </source>
</evidence>
<evidence type="ECO:0000256" key="6">
    <source>
        <dbReference type="ARBA" id="ARBA00023008"/>
    </source>
</evidence>
<feature type="domain" description="Cytochrome oxidase subunit II copper A binding" evidence="9">
    <location>
        <begin position="71"/>
        <end position="213"/>
    </location>
</feature>
<dbReference type="PANTHER" id="PTHR22888">
    <property type="entry name" value="CYTOCHROME C OXIDASE, SUBUNIT II"/>
    <property type="match status" value="1"/>
</dbReference>
<dbReference type="PANTHER" id="PTHR22888:SF9">
    <property type="entry name" value="CYTOCHROME C OXIDASE SUBUNIT 2"/>
    <property type="match status" value="1"/>
</dbReference>
<dbReference type="EMBL" id="CP030840">
    <property type="protein sequence ID" value="AXC14917.1"/>
    <property type="molecule type" value="Genomic_DNA"/>
</dbReference>
<dbReference type="PROSITE" id="PS00078">
    <property type="entry name" value="COX2"/>
    <property type="match status" value="1"/>
</dbReference>
<dbReference type="PRINTS" id="PR01166">
    <property type="entry name" value="CYCOXIDASEII"/>
</dbReference>
<gene>
    <name evidence="10" type="ORF">ACPOL_5671</name>
</gene>
<dbReference type="SUPFAM" id="SSF49503">
    <property type="entry name" value="Cupredoxins"/>
    <property type="match status" value="1"/>
</dbReference>
<dbReference type="Pfam" id="PF00116">
    <property type="entry name" value="COX2"/>
    <property type="match status" value="1"/>
</dbReference>
<evidence type="ECO:0000259" key="9">
    <source>
        <dbReference type="PROSITE" id="PS50857"/>
    </source>
</evidence>
<keyword evidence="11" id="KW-1185">Reference proteome</keyword>
<dbReference type="Proteomes" id="UP000253606">
    <property type="component" value="Chromosome"/>
</dbReference>
<dbReference type="GO" id="GO:0042773">
    <property type="term" value="P:ATP synthesis coupled electron transport"/>
    <property type="evidence" value="ECO:0007669"/>
    <property type="project" value="TreeGrafter"/>
</dbReference>
<keyword evidence="3" id="KW-0813">Transport</keyword>
<evidence type="ECO:0000256" key="2">
    <source>
        <dbReference type="ARBA" id="ARBA00007866"/>
    </source>
</evidence>
<evidence type="ECO:0000256" key="4">
    <source>
        <dbReference type="ARBA" id="ARBA00022723"/>
    </source>
</evidence>
<evidence type="ECO:0000256" key="8">
    <source>
        <dbReference type="SAM" id="Phobius"/>
    </source>
</evidence>
<evidence type="ECO:0000256" key="3">
    <source>
        <dbReference type="ARBA" id="ARBA00022448"/>
    </source>
</evidence>
<dbReference type="InterPro" id="IPR001505">
    <property type="entry name" value="Copper_CuA"/>
</dbReference>
<dbReference type="InterPro" id="IPR008972">
    <property type="entry name" value="Cupredoxin"/>
</dbReference>
<feature type="transmembrane region" description="Helical" evidence="8">
    <location>
        <begin position="6"/>
        <end position="24"/>
    </location>
</feature>
<dbReference type="Gene3D" id="2.60.40.420">
    <property type="entry name" value="Cupredoxins - blue copper proteins"/>
    <property type="match status" value="1"/>
</dbReference>
<dbReference type="AlphaFoldDB" id="A0A2Z5G7X6"/>
<dbReference type="GO" id="GO:0016020">
    <property type="term" value="C:membrane"/>
    <property type="evidence" value="ECO:0007669"/>
    <property type="project" value="UniProtKB-SubCell"/>
</dbReference>
<keyword evidence="7 8" id="KW-0472">Membrane</keyword>
<feature type="transmembrane region" description="Helical" evidence="8">
    <location>
        <begin position="36"/>
        <end position="55"/>
    </location>
</feature>
<dbReference type="InterPro" id="IPR045187">
    <property type="entry name" value="CcO_II"/>
</dbReference>